<reference evidence="2 3" key="1">
    <citation type="submission" date="2019-03" db="EMBL/GenBank/DDBJ databases">
        <title>Ramlibacter sp. 18x22-1, whole genome shotgun sequence.</title>
        <authorList>
            <person name="Zhang X."/>
            <person name="Feng G."/>
            <person name="Zhu H."/>
        </authorList>
    </citation>
    <scope>NUCLEOTIDE SEQUENCE [LARGE SCALE GENOMIC DNA]</scope>
    <source>
        <strain evidence="2 3">18x22-1</strain>
    </source>
</reference>
<protein>
    <submittedName>
        <fullName evidence="2">Polyketide cyclase</fullName>
    </submittedName>
</protein>
<dbReference type="InterPro" id="IPR019587">
    <property type="entry name" value="Polyketide_cyclase/dehydratase"/>
</dbReference>
<dbReference type="Proteomes" id="UP000297839">
    <property type="component" value="Unassembled WGS sequence"/>
</dbReference>
<dbReference type="Gene3D" id="3.30.530.20">
    <property type="match status" value="1"/>
</dbReference>
<dbReference type="SUPFAM" id="SSF55961">
    <property type="entry name" value="Bet v1-like"/>
    <property type="match status" value="1"/>
</dbReference>
<evidence type="ECO:0000313" key="3">
    <source>
        <dbReference type="Proteomes" id="UP000297839"/>
    </source>
</evidence>
<feature type="compositionally biased region" description="Basic residues" evidence="1">
    <location>
        <begin position="11"/>
        <end position="21"/>
    </location>
</feature>
<feature type="region of interest" description="Disordered" evidence="1">
    <location>
        <begin position="1"/>
        <end position="21"/>
    </location>
</feature>
<name>A0A4Z0CC89_9BURK</name>
<dbReference type="EMBL" id="SMLK01000001">
    <property type="protein sequence ID" value="TFZ07699.1"/>
    <property type="molecule type" value="Genomic_DNA"/>
</dbReference>
<organism evidence="2 3">
    <name type="scientific">Ramlibacter humi</name>
    <dbReference type="NCBI Taxonomy" id="2530451"/>
    <lineage>
        <taxon>Bacteria</taxon>
        <taxon>Pseudomonadati</taxon>
        <taxon>Pseudomonadota</taxon>
        <taxon>Betaproteobacteria</taxon>
        <taxon>Burkholderiales</taxon>
        <taxon>Comamonadaceae</taxon>
        <taxon>Ramlibacter</taxon>
    </lineage>
</organism>
<dbReference type="OrthoDB" id="1364128at2"/>
<proteinExistence type="predicted"/>
<accession>A0A4Z0CC89</accession>
<evidence type="ECO:0000313" key="2">
    <source>
        <dbReference type="EMBL" id="TFZ07699.1"/>
    </source>
</evidence>
<dbReference type="InterPro" id="IPR023393">
    <property type="entry name" value="START-like_dom_sf"/>
</dbReference>
<dbReference type="Pfam" id="PF10604">
    <property type="entry name" value="Polyketide_cyc2"/>
    <property type="match status" value="1"/>
</dbReference>
<keyword evidence="3" id="KW-1185">Reference proteome</keyword>
<comment type="caution">
    <text evidence="2">The sequence shown here is derived from an EMBL/GenBank/DDBJ whole genome shotgun (WGS) entry which is preliminary data.</text>
</comment>
<sequence length="170" mass="19215">MPSWRPMQPRTRARWRRSRRVHGRGDNRPVIFESSIDISAPAPAVWSIMERLEQWPDWAPTFRSVQRVRSPAGVGAAYRVEQPRLPPSIMTVTRWEPGRGFTWASRSAMLGARGEHDIEPMGANACRVHLALRFEGLFAPVAGRLMRRMVAAYVDSEATALKRRAEGPSA</sequence>
<gene>
    <name evidence="2" type="ORF">EZ216_00605</name>
</gene>
<evidence type="ECO:0000256" key="1">
    <source>
        <dbReference type="SAM" id="MobiDB-lite"/>
    </source>
</evidence>
<dbReference type="AlphaFoldDB" id="A0A4Z0CC89"/>